<feature type="transmembrane region" description="Helical" evidence="1">
    <location>
        <begin position="249"/>
        <end position="270"/>
    </location>
</feature>
<evidence type="ECO:0000256" key="1">
    <source>
        <dbReference type="SAM" id="Phobius"/>
    </source>
</evidence>
<keyword evidence="3" id="KW-1185">Reference proteome</keyword>
<organism evidence="2 3">
    <name type="scientific">Epicoccum nigrum</name>
    <name type="common">Soil fungus</name>
    <name type="synonym">Epicoccum purpurascens</name>
    <dbReference type="NCBI Taxonomy" id="105696"/>
    <lineage>
        <taxon>Eukaryota</taxon>
        <taxon>Fungi</taxon>
        <taxon>Dikarya</taxon>
        <taxon>Ascomycota</taxon>
        <taxon>Pezizomycotina</taxon>
        <taxon>Dothideomycetes</taxon>
        <taxon>Pleosporomycetidae</taxon>
        <taxon>Pleosporales</taxon>
        <taxon>Pleosporineae</taxon>
        <taxon>Didymellaceae</taxon>
        <taxon>Epicoccum</taxon>
    </lineage>
</organism>
<reference evidence="2 3" key="1">
    <citation type="journal article" date="2017" name="Genome Announc.">
        <title>Genome sequence of the saprophytic ascomycete Epicoccum nigrum ICMP 19927 strain isolated from New Zealand.</title>
        <authorList>
            <person name="Fokin M."/>
            <person name="Fleetwood D."/>
            <person name="Weir B.S."/>
            <person name="Villas-Boas S.G."/>
        </authorList>
    </citation>
    <scope>NUCLEOTIDE SEQUENCE [LARGE SCALE GENOMIC DNA]</scope>
    <source>
        <strain evidence="2 3">ICMP 19927</strain>
    </source>
</reference>
<dbReference type="EMBL" id="KZ107845">
    <property type="protein sequence ID" value="OSS48651.1"/>
    <property type="molecule type" value="Genomic_DNA"/>
</dbReference>
<protein>
    <submittedName>
        <fullName evidence="2">Uncharacterized protein</fullName>
    </submittedName>
</protein>
<gene>
    <name evidence="2" type="ORF">B5807_06970</name>
</gene>
<feature type="transmembrane region" description="Helical" evidence="1">
    <location>
        <begin position="217"/>
        <end position="237"/>
    </location>
</feature>
<sequence>MCFLDAVTVLVRTVVYTITTRSLSAANRRILIQRYTADDDNAGSVQNFKENTVTRWVAIALSIPQIVKLFAFQGTPLTQTCAAMFLGSFVLVELLVVIPKALTTKPFEAGEETNGAGADSLPYLTVAASACLVLYAVARALVAILEPYYVTLDTLQCTGLTIFVCGCTAFVPSGLYSHILRRRNPVPDRAVANPANPTPSEAPTAKPRGRILALENFLLLLITAVPVVYFLLTFFLSPERIDQEPLNASASNVVALVMIAIWALLCLLWASATFKAVRFRGRESARRVEIILSWYFWTLHLVAAVLCYRYVYDSKGTVKPAWTEILG</sequence>
<keyword evidence="1" id="KW-0812">Transmembrane</keyword>
<dbReference type="OMA" id="AQDEMIQ"/>
<feature type="transmembrane region" description="Helical" evidence="1">
    <location>
        <begin position="291"/>
        <end position="311"/>
    </location>
</feature>
<proteinExistence type="predicted"/>
<feature type="transmembrane region" description="Helical" evidence="1">
    <location>
        <begin position="82"/>
        <end position="102"/>
    </location>
</feature>
<evidence type="ECO:0000313" key="3">
    <source>
        <dbReference type="Proteomes" id="UP000193240"/>
    </source>
</evidence>
<keyword evidence="1" id="KW-1133">Transmembrane helix</keyword>
<evidence type="ECO:0000313" key="2">
    <source>
        <dbReference type="EMBL" id="OSS48651.1"/>
    </source>
</evidence>
<feature type="transmembrane region" description="Helical" evidence="1">
    <location>
        <begin position="123"/>
        <end position="145"/>
    </location>
</feature>
<dbReference type="Proteomes" id="UP000193240">
    <property type="component" value="Unassembled WGS sequence"/>
</dbReference>
<accession>A0A1Y2LXU4</accession>
<keyword evidence="1" id="KW-0472">Membrane</keyword>
<dbReference type="AlphaFoldDB" id="A0A1Y2LXU4"/>
<feature type="transmembrane region" description="Helical" evidence="1">
    <location>
        <begin position="160"/>
        <end position="179"/>
    </location>
</feature>
<name>A0A1Y2LXU4_EPING</name>
<dbReference type="InParanoid" id="A0A1Y2LXU4"/>